<evidence type="ECO:0000313" key="1">
    <source>
        <dbReference type="EMBL" id="OAQ65899.1"/>
    </source>
</evidence>
<gene>
    <name evidence="1" type="ORF">VFPPC_15963</name>
</gene>
<accession>A0A179FLM4</accession>
<dbReference type="GeneID" id="28857710"/>
<keyword evidence="2" id="KW-1185">Reference proteome</keyword>
<protein>
    <submittedName>
        <fullName evidence="1">Uncharacterized protein</fullName>
    </submittedName>
</protein>
<dbReference type="KEGG" id="pchm:VFPPC_15963"/>
<evidence type="ECO:0000313" key="2">
    <source>
        <dbReference type="Proteomes" id="UP000078397"/>
    </source>
</evidence>
<reference evidence="1 2" key="1">
    <citation type="journal article" date="2016" name="PLoS Pathog.">
        <title>Biosynthesis of antibiotic leucinostatins in bio-control fungus Purpureocillium lilacinum and their inhibition on phytophthora revealed by genome mining.</title>
        <authorList>
            <person name="Wang G."/>
            <person name="Liu Z."/>
            <person name="Lin R."/>
            <person name="Li E."/>
            <person name="Mao Z."/>
            <person name="Ling J."/>
            <person name="Yang Y."/>
            <person name="Yin W.B."/>
            <person name="Xie B."/>
        </authorList>
    </citation>
    <scope>NUCLEOTIDE SEQUENCE [LARGE SCALE GENOMIC DNA]</scope>
    <source>
        <strain evidence="1">170</strain>
    </source>
</reference>
<dbReference type="RefSeq" id="XP_018142986.1">
    <property type="nucleotide sequence ID" value="XM_018293716.1"/>
</dbReference>
<proteinExistence type="predicted"/>
<dbReference type="Proteomes" id="UP000078397">
    <property type="component" value="Unassembled WGS sequence"/>
</dbReference>
<comment type="caution">
    <text evidence="1">The sequence shown here is derived from an EMBL/GenBank/DDBJ whole genome shotgun (WGS) entry which is preliminary data.</text>
</comment>
<sequence length="67" mass="7673">MILEDLYWITKVASWCLNSNMTEAPDVPLRTLPRRLACLRTLLIIPSHVSSETTCWSMPRDRQIGDG</sequence>
<organism evidence="1 2">
    <name type="scientific">Pochonia chlamydosporia 170</name>
    <dbReference type="NCBI Taxonomy" id="1380566"/>
    <lineage>
        <taxon>Eukaryota</taxon>
        <taxon>Fungi</taxon>
        <taxon>Dikarya</taxon>
        <taxon>Ascomycota</taxon>
        <taxon>Pezizomycotina</taxon>
        <taxon>Sordariomycetes</taxon>
        <taxon>Hypocreomycetidae</taxon>
        <taxon>Hypocreales</taxon>
        <taxon>Clavicipitaceae</taxon>
        <taxon>Pochonia</taxon>
    </lineage>
</organism>
<dbReference type="EMBL" id="LSBJ02000004">
    <property type="protein sequence ID" value="OAQ65899.1"/>
    <property type="molecule type" value="Genomic_DNA"/>
</dbReference>
<dbReference type="AlphaFoldDB" id="A0A179FLM4"/>
<name>A0A179FLM4_METCM</name>